<comment type="caution">
    <text evidence="1">The sequence shown here is derived from an EMBL/GenBank/DDBJ whole genome shotgun (WGS) entry which is preliminary data.</text>
</comment>
<gene>
    <name evidence="1" type="ORF">PSON_ATCC_30995.1.T1160111</name>
</gene>
<accession>A0A8S1QSR9</accession>
<dbReference type="AlphaFoldDB" id="A0A8S1QSR9"/>
<name>A0A8S1QSR9_9CILI</name>
<protein>
    <submittedName>
        <fullName evidence="1">Uncharacterized protein</fullName>
    </submittedName>
</protein>
<evidence type="ECO:0000313" key="2">
    <source>
        <dbReference type="Proteomes" id="UP000692954"/>
    </source>
</evidence>
<dbReference type="OrthoDB" id="310078at2759"/>
<sequence>MINNIQKKTQNFEVLGTEILTSLQPKLFVPQPIICEMRKFIPIKKQQKINSLTQNQNQQSQKTEQKVQIIKEKKIICQKPKQSKKKLIKKHEPNVEIKQEEQTQINQEIKIPEVNQPLTYVIIRTVKIKEIKGEVIINYKDQAKCIQIRNRILSYLDVKQQFPNIDNLEEKILVEIDNAQIMKKSLIGWLDCRDCEEYQLK</sequence>
<organism evidence="1 2">
    <name type="scientific">Paramecium sonneborni</name>
    <dbReference type="NCBI Taxonomy" id="65129"/>
    <lineage>
        <taxon>Eukaryota</taxon>
        <taxon>Sar</taxon>
        <taxon>Alveolata</taxon>
        <taxon>Ciliophora</taxon>
        <taxon>Intramacronucleata</taxon>
        <taxon>Oligohymenophorea</taxon>
        <taxon>Peniculida</taxon>
        <taxon>Parameciidae</taxon>
        <taxon>Paramecium</taxon>
    </lineage>
</organism>
<reference evidence="1" key="1">
    <citation type="submission" date="2021-01" db="EMBL/GenBank/DDBJ databases">
        <authorList>
            <consortium name="Genoscope - CEA"/>
            <person name="William W."/>
        </authorList>
    </citation>
    <scope>NUCLEOTIDE SEQUENCE</scope>
</reference>
<proteinExistence type="predicted"/>
<keyword evidence="2" id="KW-1185">Reference proteome</keyword>
<dbReference type="Proteomes" id="UP000692954">
    <property type="component" value="Unassembled WGS sequence"/>
</dbReference>
<dbReference type="EMBL" id="CAJJDN010000116">
    <property type="protein sequence ID" value="CAD8118202.1"/>
    <property type="molecule type" value="Genomic_DNA"/>
</dbReference>
<evidence type="ECO:0000313" key="1">
    <source>
        <dbReference type="EMBL" id="CAD8118202.1"/>
    </source>
</evidence>